<dbReference type="Proteomes" id="UP001062846">
    <property type="component" value="Chromosome 7"/>
</dbReference>
<sequence length="180" mass="19157">MASPHRSSTRHVTFDIQEPVLDAVPLSVVPYSGHPTSTNNHAASSQTSEPMGNLQGSFSAAVVLSGSAAIGKNGPIVGLFDMGESGDCYFFRVALPGVRRDTDDFTCKIESNGKVKIEGITTTGEKTVYKNHHKFEMLSANLCPPGHFSISFKLPGPVNQYQFSGNLGADGILEGVIKKS</sequence>
<accession>A0ACC0N417</accession>
<name>A0ACC0N417_RHOML</name>
<organism evidence="1 2">
    <name type="scientific">Rhododendron molle</name>
    <name type="common">Chinese azalea</name>
    <name type="synonym">Azalea mollis</name>
    <dbReference type="NCBI Taxonomy" id="49168"/>
    <lineage>
        <taxon>Eukaryota</taxon>
        <taxon>Viridiplantae</taxon>
        <taxon>Streptophyta</taxon>
        <taxon>Embryophyta</taxon>
        <taxon>Tracheophyta</taxon>
        <taxon>Spermatophyta</taxon>
        <taxon>Magnoliopsida</taxon>
        <taxon>eudicotyledons</taxon>
        <taxon>Gunneridae</taxon>
        <taxon>Pentapetalae</taxon>
        <taxon>asterids</taxon>
        <taxon>Ericales</taxon>
        <taxon>Ericaceae</taxon>
        <taxon>Ericoideae</taxon>
        <taxon>Rhodoreae</taxon>
        <taxon>Rhododendron</taxon>
    </lineage>
</organism>
<gene>
    <name evidence="1" type="ORF">RHMOL_Rhmol07G0232300</name>
</gene>
<reference evidence="1" key="1">
    <citation type="submission" date="2022-02" db="EMBL/GenBank/DDBJ databases">
        <title>Plant Genome Project.</title>
        <authorList>
            <person name="Zhang R.-G."/>
        </authorList>
    </citation>
    <scope>NUCLEOTIDE SEQUENCE</scope>
    <source>
        <strain evidence="1">AT1</strain>
    </source>
</reference>
<dbReference type="EMBL" id="CM046394">
    <property type="protein sequence ID" value="KAI8547915.1"/>
    <property type="molecule type" value="Genomic_DNA"/>
</dbReference>
<protein>
    <submittedName>
        <fullName evidence="1">Uncharacterized protein</fullName>
    </submittedName>
</protein>
<proteinExistence type="predicted"/>
<keyword evidence="2" id="KW-1185">Reference proteome</keyword>
<evidence type="ECO:0000313" key="2">
    <source>
        <dbReference type="Proteomes" id="UP001062846"/>
    </source>
</evidence>
<comment type="caution">
    <text evidence="1">The sequence shown here is derived from an EMBL/GenBank/DDBJ whole genome shotgun (WGS) entry which is preliminary data.</text>
</comment>
<evidence type="ECO:0000313" key="1">
    <source>
        <dbReference type="EMBL" id="KAI8547915.1"/>
    </source>
</evidence>